<dbReference type="Gene3D" id="3.40.50.720">
    <property type="entry name" value="NAD(P)-binding Rossmann-like Domain"/>
    <property type="match status" value="1"/>
</dbReference>
<dbReference type="Pfam" id="PF00106">
    <property type="entry name" value="adh_short"/>
    <property type="match status" value="1"/>
</dbReference>
<dbReference type="InterPro" id="IPR002347">
    <property type="entry name" value="SDR_fam"/>
</dbReference>
<evidence type="ECO:0000313" key="3">
    <source>
        <dbReference type="Proteomes" id="UP000824998"/>
    </source>
</evidence>
<reference evidence="2" key="1">
    <citation type="journal article" date="2021" name="IMA Fungus">
        <title>Genomic characterization of three marine fungi, including Emericellopsis atlantica sp. nov. with signatures of a generalist lifestyle and marine biomass degradation.</title>
        <authorList>
            <person name="Hagestad O.C."/>
            <person name="Hou L."/>
            <person name="Andersen J.H."/>
            <person name="Hansen E.H."/>
            <person name="Altermark B."/>
            <person name="Li C."/>
            <person name="Kuhnert E."/>
            <person name="Cox R.J."/>
            <person name="Crous P.W."/>
            <person name="Spatafora J.W."/>
            <person name="Lail K."/>
            <person name="Amirebrahimi M."/>
            <person name="Lipzen A."/>
            <person name="Pangilinan J."/>
            <person name="Andreopoulos W."/>
            <person name="Hayes R.D."/>
            <person name="Ng V."/>
            <person name="Grigoriev I.V."/>
            <person name="Jackson S.A."/>
            <person name="Sutton T.D.S."/>
            <person name="Dobson A.D.W."/>
            <person name="Rama T."/>
        </authorList>
    </citation>
    <scope>NUCLEOTIDE SEQUENCE</scope>
    <source>
        <strain evidence="2">TRa018bII</strain>
    </source>
</reference>
<dbReference type="PANTHER" id="PTHR43157:SF31">
    <property type="entry name" value="PHOSPHATIDYLINOSITOL-GLYCAN BIOSYNTHESIS CLASS F PROTEIN"/>
    <property type="match status" value="1"/>
</dbReference>
<organism evidence="2 3">
    <name type="scientific">Amylocarpus encephaloides</name>
    <dbReference type="NCBI Taxonomy" id="45428"/>
    <lineage>
        <taxon>Eukaryota</taxon>
        <taxon>Fungi</taxon>
        <taxon>Dikarya</taxon>
        <taxon>Ascomycota</taxon>
        <taxon>Pezizomycotina</taxon>
        <taxon>Leotiomycetes</taxon>
        <taxon>Helotiales</taxon>
        <taxon>Helotiales incertae sedis</taxon>
        <taxon>Amylocarpus</taxon>
    </lineage>
</organism>
<sequence>MASKDEVQYLEPGWKEQKEKLPYPEQDCTGKTIVVVGANVGLGKDAVQHFARLGASKVIMAVRSRSRGEQARRDIEAALNLNGGILVVWELDLACHSSVQAFAERLSTQSRVDAVVMNASIAVMKFELVEDNESTITINVINTYLLVLLLLPILKQYASKWDIRPTITVVGSGIHGMVKFPEWDEPNVLAYMNDPKTAKMDDRYAASKLLQIFAMHEVAAMMSEKDYPITLNSVNPGLCKTSLARNATGIFHIQMVILKFLYAYTSEEGSRTLVHAATCGPESHGRFFTNCDPQRVYTSSFVRSEDGQKAQKKIWKEILEKLEKIQPGISANL</sequence>
<dbReference type="GO" id="GO:0016491">
    <property type="term" value="F:oxidoreductase activity"/>
    <property type="evidence" value="ECO:0007669"/>
    <property type="project" value="UniProtKB-KW"/>
</dbReference>
<dbReference type="SUPFAM" id="SSF51735">
    <property type="entry name" value="NAD(P)-binding Rossmann-fold domains"/>
    <property type="match status" value="1"/>
</dbReference>
<protein>
    <submittedName>
        <fullName evidence="2">NAD(P)-binding protein</fullName>
    </submittedName>
</protein>
<dbReference type="AlphaFoldDB" id="A0A9P7YBC2"/>
<gene>
    <name evidence="2" type="ORF">BJ875DRAFT_471973</name>
</gene>
<dbReference type="EMBL" id="MU251664">
    <property type="protein sequence ID" value="KAG9230544.1"/>
    <property type="molecule type" value="Genomic_DNA"/>
</dbReference>
<dbReference type="PANTHER" id="PTHR43157">
    <property type="entry name" value="PHOSPHATIDYLINOSITOL-GLYCAN BIOSYNTHESIS CLASS F PROTEIN-RELATED"/>
    <property type="match status" value="1"/>
</dbReference>
<name>A0A9P7YBC2_9HELO</name>
<evidence type="ECO:0000256" key="1">
    <source>
        <dbReference type="ARBA" id="ARBA00023002"/>
    </source>
</evidence>
<keyword evidence="3" id="KW-1185">Reference proteome</keyword>
<keyword evidence="1" id="KW-0560">Oxidoreductase</keyword>
<comment type="caution">
    <text evidence="2">The sequence shown here is derived from an EMBL/GenBank/DDBJ whole genome shotgun (WGS) entry which is preliminary data.</text>
</comment>
<dbReference type="OrthoDB" id="542013at2759"/>
<dbReference type="Proteomes" id="UP000824998">
    <property type="component" value="Unassembled WGS sequence"/>
</dbReference>
<accession>A0A9P7YBC2</accession>
<evidence type="ECO:0000313" key="2">
    <source>
        <dbReference type="EMBL" id="KAG9230544.1"/>
    </source>
</evidence>
<proteinExistence type="predicted"/>
<dbReference type="PRINTS" id="PR00081">
    <property type="entry name" value="GDHRDH"/>
</dbReference>
<dbReference type="InterPro" id="IPR036291">
    <property type="entry name" value="NAD(P)-bd_dom_sf"/>
</dbReference>